<keyword evidence="1" id="KW-0808">Transferase</keyword>
<evidence type="ECO:0000313" key="2">
    <source>
        <dbReference type="Proteomes" id="UP000664360"/>
    </source>
</evidence>
<dbReference type="EMBL" id="CP147250">
    <property type="protein sequence ID" value="WYJ79375.1"/>
    <property type="molecule type" value="Genomic_DNA"/>
</dbReference>
<sequence>MLKTALHFSHTLLEEIIQPGDYVIDATMGNGHDTVFLAEKVGRTGQVYSFDIQKQALEATQQKLIENDLTERATLFLQGHETIAEVIPEQQLIKAGIFNLGYLPKSDKSIITLPETTKTAMEEILKRLVPQGRMIIVVYYGHEGGEAELDMVQSFCQALPQEQFNVLNYQFINQKNNPPILYCIEKKKVRN</sequence>
<dbReference type="SUPFAM" id="SSF53335">
    <property type="entry name" value="S-adenosyl-L-methionine-dependent methyltransferases"/>
    <property type="match status" value="1"/>
</dbReference>
<dbReference type="InterPro" id="IPR010719">
    <property type="entry name" value="MnmM_MeTrfase"/>
</dbReference>
<reference evidence="1 2" key="1">
    <citation type="submission" date="2021-03" db="EMBL/GenBank/DDBJ databases">
        <authorList>
            <person name="Gilmore M.S."/>
            <person name="Schwartzman J."/>
            <person name="Van Tyne D."/>
            <person name="Martin M."/>
            <person name="Earl A.M."/>
            <person name="Manson A.L."/>
            <person name="Straub T."/>
            <person name="Salamzade R."/>
            <person name="Saavedra J."/>
            <person name="Lebreton F."/>
            <person name="Prichula J."/>
            <person name="Schaufler K."/>
            <person name="Gaca A."/>
            <person name="Sgardioli B."/>
            <person name="Wagenaar J."/>
            <person name="Strong T."/>
        </authorList>
    </citation>
    <scope>NUCLEOTIDE SEQUENCE [LARGE SCALE GENOMIC DNA]</scope>
    <source>
        <strain evidence="1 2">DIV1094</strain>
    </source>
</reference>
<evidence type="ECO:0000313" key="1">
    <source>
        <dbReference type="EMBL" id="WYJ79375.1"/>
    </source>
</evidence>
<protein>
    <submittedName>
        <fullName evidence="1">rRNA methylase</fullName>
    </submittedName>
</protein>
<dbReference type="Pfam" id="PF06962">
    <property type="entry name" value="rRNA_methylase"/>
    <property type="match status" value="1"/>
</dbReference>
<reference evidence="1 2" key="2">
    <citation type="submission" date="2024-03" db="EMBL/GenBank/DDBJ databases">
        <title>The Genome Sequence of Enterococcus sp. DIV1094.</title>
        <authorList>
            <consortium name="The Broad Institute Genomics Platform"/>
            <consortium name="The Broad Institute Microbial Omics Core"/>
            <consortium name="The Broad Institute Genomic Center for Infectious Diseases"/>
            <person name="Earl A."/>
            <person name="Manson A."/>
            <person name="Gilmore M."/>
            <person name="Schwartman J."/>
            <person name="Shea T."/>
            <person name="Abouelleil A."/>
            <person name="Cao P."/>
            <person name="Chapman S."/>
            <person name="Cusick C."/>
            <person name="Young S."/>
            <person name="Neafsey D."/>
            <person name="Nusbaum C."/>
            <person name="Birren B."/>
        </authorList>
    </citation>
    <scope>NUCLEOTIDE SEQUENCE [LARGE SCALE GENOMIC DNA]</scope>
    <source>
        <strain evidence="1 2">DIV1094</strain>
    </source>
</reference>
<dbReference type="InterPro" id="IPR029063">
    <property type="entry name" value="SAM-dependent_MTases_sf"/>
</dbReference>
<dbReference type="Gene3D" id="3.40.50.150">
    <property type="entry name" value="Vaccinia Virus protein VP39"/>
    <property type="match status" value="1"/>
</dbReference>
<gene>
    <name evidence="1" type="ORF">DOK79_000887</name>
</gene>
<dbReference type="GO" id="GO:0032259">
    <property type="term" value="P:methylation"/>
    <property type="evidence" value="ECO:0007669"/>
    <property type="project" value="UniProtKB-KW"/>
</dbReference>
<proteinExistence type="predicted"/>
<dbReference type="RefSeq" id="WP_206853775.1">
    <property type="nucleotide sequence ID" value="NZ_CP147250.1"/>
</dbReference>
<accession>A0ABZ2SUF6</accession>
<organism evidence="1 2">
    <name type="scientific">Candidatus Enterococcus mangumiae</name>
    <dbReference type="NCBI Taxonomy" id="2230878"/>
    <lineage>
        <taxon>Bacteria</taxon>
        <taxon>Bacillati</taxon>
        <taxon>Bacillota</taxon>
        <taxon>Bacilli</taxon>
        <taxon>Lactobacillales</taxon>
        <taxon>Enterococcaceae</taxon>
        <taxon>Enterococcus</taxon>
    </lineage>
</organism>
<dbReference type="GO" id="GO:0008168">
    <property type="term" value="F:methyltransferase activity"/>
    <property type="evidence" value="ECO:0007669"/>
    <property type="project" value="UniProtKB-KW"/>
</dbReference>
<dbReference type="Proteomes" id="UP000664360">
    <property type="component" value="Chromosome"/>
</dbReference>
<name>A0ABZ2SUF6_9ENTE</name>
<keyword evidence="1" id="KW-0489">Methyltransferase</keyword>
<dbReference type="PANTHER" id="PTHR35276">
    <property type="entry name" value="S-ADENOSYL-L-METHIONINE-DEPENDENT METHYLTRANSFERASES SUPERFAMILY PROTEIN"/>
    <property type="match status" value="1"/>
</dbReference>
<dbReference type="PANTHER" id="PTHR35276:SF1">
    <property type="entry name" value="TRNA (MNM(5)S(2)U34)-METHYLTRANSFERASE, CHLOROPLASTIC"/>
    <property type="match status" value="1"/>
</dbReference>
<keyword evidence="2" id="KW-1185">Reference proteome</keyword>